<evidence type="ECO:0000256" key="8">
    <source>
        <dbReference type="RuleBase" id="RU362005"/>
    </source>
</evidence>
<dbReference type="GO" id="GO:0043022">
    <property type="term" value="F:ribosome binding"/>
    <property type="evidence" value="ECO:0007669"/>
    <property type="project" value="UniProtKB-UniRule"/>
</dbReference>
<dbReference type="Pfam" id="PF01287">
    <property type="entry name" value="eIF-5a"/>
    <property type="match status" value="1"/>
</dbReference>
<dbReference type="GO" id="GO:0003743">
    <property type="term" value="F:translation initiation factor activity"/>
    <property type="evidence" value="ECO:0007669"/>
    <property type="project" value="UniProtKB-KW"/>
</dbReference>
<dbReference type="InterPro" id="IPR012340">
    <property type="entry name" value="NA-bd_OB-fold"/>
</dbReference>
<keyword evidence="10" id="KW-0396">Initiation factor</keyword>
<keyword evidence="5" id="KW-0694">RNA-binding</keyword>
<accession>A0A6A7B2Q5</accession>
<dbReference type="SMART" id="SM01376">
    <property type="entry name" value="eIF-5a"/>
    <property type="match status" value="1"/>
</dbReference>
<dbReference type="CDD" id="cd04468">
    <property type="entry name" value="S1_eIF5A"/>
    <property type="match status" value="1"/>
</dbReference>
<evidence type="ECO:0000256" key="7">
    <source>
        <dbReference type="ARBA" id="ARBA00023071"/>
    </source>
</evidence>
<dbReference type="Pfam" id="PF21485">
    <property type="entry name" value="IF5A-like_N"/>
    <property type="match status" value="1"/>
</dbReference>
<dbReference type="Proteomes" id="UP000799423">
    <property type="component" value="Unassembled WGS sequence"/>
</dbReference>
<dbReference type="SUPFAM" id="SSF50104">
    <property type="entry name" value="Translation proteins SH3-like domain"/>
    <property type="match status" value="1"/>
</dbReference>
<comment type="similarity">
    <text evidence="2 8">Belongs to the eIF-5A family.</text>
</comment>
<dbReference type="Gene3D" id="2.30.30.30">
    <property type="match status" value="1"/>
</dbReference>
<dbReference type="GO" id="GO:0003723">
    <property type="term" value="F:RNA binding"/>
    <property type="evidence" value="ECO:0007669"/>
    <property type="project" value="UniProtKB-KW"/>
</dbReference>
<dbReference type="AlphaFoldDB" id="A0A6A7B2Q5"/>
<dbReference type="GO" id="GO:0003746">
    <property type="term" value="F:translation elongation factor activity"/>
    <property type="evidence" value="ECO:0007669"/>
    <property type="project" value="UniProtKB-UniRule"/>
</dbReference>
<dbReference type="EMBL" id="MU006310">
    <property type="protein sequence ID" value="KAF2849672.1"/>
    <property type="molecule type" value="Genomic_DNA"/>
</dbReference>
<evidence type="ECO:0000259" key="9">
    <source>
        <dbReference type="SMART" id="SM01376"/>
    </source>
</evidence>
<keyword evidence="6 8" id="KW-0648">Protein biosynthesis</keyword>
<evidence type="ECO:0000256" key="5">
    <source>
        <dbReference type="ARBA" id="ARBA00022884"/>
    </source>
</evidence>
<keyword evidence="7 8" id="KW-0385">Hypusine</keyword>
<dbReference type="Gene3D" id="2.40.50.140">
    <property type="entry name" value="Nucleic acid-binding proteins"/>
    <property type="match status" value="1"/>
</dbReference>
<dbReference type="GO" id="GO:0006452">
    <property type="term" value="P:translational frameshifting"/>
    <property type="evidence" value="ECO:0007669"/>
    <property type="project" value="UniProtKB-ARBA"/>
</dbReference>
<dbReference type="InterPro" id="IPR014722">
    <property type="entry name" value="Rib_uL2_dom2"/>
</dbReference>
<evidence type="ECO:0000256" key="4">
    <source>
        <dbReference type="ARBA" id="ARBA00022768"/>
    </source>
</evidence>
<dbReference type="InterPro" id="IPR001884">
    <property type="entry name" value="IF5A-like"/>
</dbReference>
<reference evidence="10" key="1">
    <citation type="submission" date="2020-01" db="EMBL/GenBank/DDBJ databases">
        <authorList>
            <consortium name="DOE Joint Genome Institute"/>
            <person name="Haridas S."/>
            <person name="Albert R."/>
            <person name="Binder M."/>
            <person name="Bloem J."/>
            <person name="Labutti K."/>
            <person name="Salamov A."/>
            <person name="Andreopoulos B."/>
            <person name="Baker S.E."/>
            <person name="Barry K."/>
            <person name="Bills G."/>
            <person name="Bluhm B.H."/>
            <person name="Cannon C."/>
            <person name="Castanera R."/>
            <person name="Culley D.E."/>
            <person name="Daum C."/>
            <person name="Ezra D."/>
            <person name="Gonzalez J.B."/>
            <person name="Henrissat B."/>
            <person name="Kuo A."/>
            <person name="Liang C."/>
            <person name="Lipzen A."/>
            <person name="Lutzoni F."/>
            <person name="Magnuson J."/>
            <person name="Mondo S."/>
            <person name="Nolan M."/>
            <person name="Ohm R."/>
            <person name="Pangilinan J."/>
            <person name="Park H.-J."/>
            <person name="Ramirez L."/>
            <person name="Alfaro M."/>
            <person name="Sun H."/>
            <person name="Tritt A."/>
            <person name="Yoshinaga Y."/>
            <person name="Zwiers L.-H."/>
            <person name="Turgeon B.G."/>
            <person name="Goodwin S.B."/>
            <person name="Spatafora J.W."/>
            <person name="Crous P.W."/>
            <person name="Grigoriev I.V."/>
        </authorList>
    </citation>
    <scope>NUCLEOTIDE SEQUENCE</scope>
    <source>
        <strain evidence="10">IPT5</strain>
    </source>
</reference>
<protein>
    <recommendedName>
        <fullName evidence="8">Eukaryotic translation initiation factor 5A</fullName>
        <shortName evidence="8">eIF-5A</shortName>
    </recommendedName>
</protein>
<gene>
    <name evidence="10" type="ORF">T440DRAFT_469083</name>
</gene>
<dbReference type="GO" id="GO:0045905">
    <property type="term" value="P:positive regulation of translational termination"/>
    <property type="evidence" value="ECO:0007669"/>
    <property type="project" value="UniProtKB-UniRule"/>
</dbReference>
<dbReference type="InterPro" id="IPR019769">
    <property type="entry name" value="Trans_elong_IF5A_hypusine_site"/>
</dbReference>
<comment type="subcellular location">
    <subcellularLocation>
        <location evidence="1">Cytoplasm</location>
    </subcellularLocation>
</comment>
<dbReference type="InterPro" id="IPR020189">
    <property type="entry name" value="IF5A_C"/>
</dbReference>
<dbReference type="InterPro" id="IPR008991">
    <property type="entry name" value="Translation_prot_SH3-like_sf"/>
</dbReference>
<keyword evidence="11" id="KW-1185">Reference proteome</keyword>
<dbReference type="PIRSF" id="PIRSF003025">
    <property type="entry name" value="eIF5A"/>
    <property type="match status" value="1"/>
</dbReference>
<dbReference type="PROSITE" id="PS00302">
    <property type="entry name" value="IF5A_HYPUSINE"/>
    <property type="match status" value="1"/>
</dbReference>
<organism evidence="10 11">
    <name type="scientific">Plenodomus tracheiphilus IPT5</name>
    <dbReference type="NCBI Taxonomy" id="1408161"/>
    <lineage>
        <taxon>Eukaryota</taxon>
        <taxon>Fungi</taxon>
        <taxon>Dikarya</taxon>
        <taxon>Ascomycota</taxon>
        <taxon>Pezizomycotina</taxon>
        <taxon>Dothideomycetes</taxon>
        <taxon>Pleosporomycetidae</taxon>
        <taxon>Pleosporales</taxon>
        <taxon>Pleosporineae</taxon>
        <taxon>Leptosphaeriaceae</taxon>
        <taxon>Plenodomus</taxon>
    </lineage>
</organism>
<dbReference type="SUPFAM" id="SSF50249">
    <property type="entry name" value="Nucleic acid-binding proteins"/>
    <property type="match status" value="1"/>
</dbReference>
<dbReference type="NCBIfam" id="TIGR00037">
    <property type="entry name" value="eIF_5A"/>
    <property type="match status" value="1"/>
</dbReference>
<dbReference type="OrthoDB" id="9975114at2759"/>
<comment type="PTM">
    <text evidence="8">eIF-5A seems to be the only eukaryotic protein to have a hypusine residue which is a post-translational modification of a lysine by the addition of a butylamino group.</text>
</comment>
<evidence type="ECO:0000313" key="10">
    <source>
        <dbReference type="EMBL" id="KAF2849672.1"/>
    </source>
</evidence>
<dbReference type="InterPro" id="IPR048670">
    <property type="entry name" value="IF5A-like_N"/>
</dbReference>
<name>A0A6A7B2Q5_9PLEO</name>
<dbReference type="GO" id="GO:0045901">
    <property type="term" value="P:positive regulation of translational elongation"/>
    <property type="evidence" value="ECO:0007669"/>
    <property type="project" value="UniProtKB-UniRule"/>
</dbReference>
<keyword evidence="3" id="KW-0963">Cytoplasm</keyword>
<evidence type="ECO:0000256" key="1">
    <source>
        <dbReference type="ARBA" id="ARBA00004496"/>
    </source>
</evidence>
<evidence type="ECO:0000313" key="11">
    <source>
        <dbReference type="Proteomes" id="UP000799423"/>
    </source>
</evidence>
<sequence>MADDAQHEHTFESADAGASTTYPMQCSALRKNGFVVIKNRPCKIVEMTTSKTGKHGHAKVHLVAIDIFTGKKLEELCPSTHNMNVPNVTRREYQVLDVTDDGFISLMNDDGDTKDDVKVPDGEVGQKLIKLFKEEEKDTNAIILTAMGEEACIEAKEAPKTG</sequence>
<dbReference type="FunFam" id="2.40.50.140:FF:000034">
    <property type="entry name" value="Eukaryotic translation initiation factor 5A"/>
    <property type="match status" value="1"/>
</dbReference>
<comment type="function">
    <text evidence="8">Translation factor that promotes translation elongation and termination, particularly upon ribosome stalling at specific amino acid sequence contexts. Binds between the exit (E) and peptidyl (P) site of the ribosome and promotes rescue of stalled ribosome: specifically required for efficient translation of polyproline-containing peptides as well as other motifs that stall the ribosome. Acts as ribosome quality control (RQC) cofactor by joining the RQC complex to facilitate peptidyl transfer during CAT tailing step.</text>
</comment>
<evidence type="ECO:0000256" key="2">
    <source>
        <dbReference type="ARBA" id="ARBA00006016"/>
    </source>
</evidence>
<dbReference type="PANTHER" id="PTHR11673">
    <property type="entry name" value="TRANSLATION INITIATION FACTOR 5A FAMILY MEMBER"/>
    <property type="match status" value="1"/>
</dbReference>
<feature type="domain" description="Translation initiation factor 5A C-terminal" evidence="9">
    <location>
        <begin position="87"/>
        <end position="156"/>
    </location>
</feature>
<evidence type="ECO:0000256" key="3">
    <source>
        <dbReference type="ARBA" id="ARBA00022490"/>
    </source>
</evidence>
<evidence type="ECO:0000256" key="6">
    <source>
        <dbReference type="ARBA" id="ARBA00022917"/>
    </source>
</evidence>
<dbReference type="FunFam" id="2.30.30.30:FF:000007">
    <property type="entry name" value="Eukaryotic translation initiation factor 5A"/>
    <property type="match status" value="1"/>
</dbReference>
<proteinExistence type="inferred from homology"/>
<dbReference type="GO" id="GO:0005737">
    <property type="term" value="C:cytoplasm"/>
    <property type="evidence" value="ECO:0007669"/>
    <property type="project" value="UniProtKB-SubCell"/>
</dbReference>
<keyword evidence="4" id="KW-0251">Elongation factor</keyword>